<name>A4G7C0_HERAR</name>
<gene>
    <name evidence="1" type="ordered locus">HEAR2274</name>
</gene>
<dbReference type="Pfam" id="PF24175">
    <property type="entry name" value="SU10_adaptor"/>
    <property type="match status" value="1"/>
</dbReference>
<dbReference type="InterPro" id="IPR056209">
    <property type="entry name" value="SU10_adaptor"/>
</dbReference>
<dbReference type="EMBL" id="CU207211">
    <property type="protein sequence ID" value="CAL62407.1"/>
    <property type="molecule type" value="Genomic_DNA"/>
</dbReference>
<sequence>MNGLEQRNRTFGECLTELKARLSFVAQGPSSNNNNPVLSSFLQEGHDYIYKKLKPTPARKKATITITAGSFLYDFHNDIEDEYIDPASVRSVWVLVDGVQRVQLTQGISEADREFSERSYPTRYDNLNGQIELWPIPDRIYPLVIEYIAPQPRFSQPADRPGVPDRLILLYAIANAKAHYRHPDAQAAGATFAEMLKMEQGDQHENRRYIVNDGQRATEMVRSTPDGYKLTVR</sequence>
<protein>
    <submittedName>
        <fullName evidence="1">Uncharacterized protein</fullName>
    </submittedName>
</protein>
<proteinExistence type="predicted"/>
<keyword evidence="2" id="KW-1185">Reference proteome</keyword>
<evidence type="ECO:0000313" key="1">
    <source>
        <dbReference type="EMBL" id="CAL62407.1"/>
    </source>
</evidence>
<dbReference type="eggNOG" id="ENOG5033XIY">
    <property type="taxonomic scope" value="Bacteria"/>
</dbReference>
<accession>A4G7C0</accession>
<dbReference type="HOGENOM" id="CLU_1188654_0_0_4"/>
<dbReference type="OrthoDB" id="9152828at2"/>
<dbReference type="AlphaFoldDB" id="A4G7C0"/>
<evidence type="ECO:0000313" key="2">
    <source>
        <dbReference type="Proteomes" id="UP000006697"/>
    </source>
</evidence>
<reference evidence="1 2" key="1">
    <citation type="journal article" date="2007" name="PLoS Genet.">
        <title>A tale of two oxidation states: bacterial colonization of arsenic-rich environments.</title>
        <authorList>
            <person name="Muller D."/>
            <person name="Medigue C."/>
            <person name="Koechler S."/>
            <person name="Barbe V."/>
            <person name="Barakat M."/>
            <person name="Talla E."/>
            <person name="Bonnefoy V."/>
            <person name="Krin E."/>
            <person name="Arsene-Ploetze F."/>
            <person name="Carapito C."/>
            <person name="Chandler M."/>
            <person name="Cournoyer B."/>
            <person name="Cruveiller S."/>
            <person name="Dossat C."/>
            <person name="Duval S."/>
            <person name="Heymann M."/>
            <person name="Leize E."/>
            <person name="Lieutaud A."/>
            <person name="Lievremont D."/>
            <person name="Makita Y."/>
            <person name="Mangenot S."/>
            <person name="Nitschke W."/>
            <person name="Ortet P."/>
            <person name="Perdrial N."/>
            <person name="Schoepp B."/>
            <person name="Siguier N."/>
            <person name="Simeonova D.D."/>
            <person name="Rouy Z."/>
            <person name="Segurens B."/>
            <person name="Turlin E."/>
            <person name="Vallenet D."/>
            <person name="Van Dorsselaer A."/>
            <person name="Weiss S."/>
            <person name="Weissenbach J."/>
            <person name="Lett M.C."/>
            <person name="Danchin A."/>
            <person name="Bertin P.N."/>
        </authorList>
    </citation>
    <scope>NUCLEOTIDE SEQUENCE [LARGE SCALE GENOMIC DNA]</scope>
    <source>
        <strain evidence="2">ULPAs1</strain>
    </source>
</reference>
<dbReference type="KEGG" id="har:HEAR2274"/>
<dbReference type="Proteomes" id="UP000006697">
    <property type="component" value="Chromosome"/>
</dbReference>
<organism evidence="1 2">
    <name type="scientific">Herminiimonas arsenicoxydans</name>
    <dbReference type="NCBI Taxonomy" id="204773"/>
    <lineage>
        <taxon>Bacteria</taxon>
        <taxon>Pseudomonadati</taxon>
        <taxon>Pseudomonadota</taxon>
        <taxon>Betaproteobacteria</taxon>
        <taxon>Burkholderiales</taxon>
        <taxon>Oxalobacteraceae</taxon>
        <taxon>Herminiimonas</taxon>
    </lineage>
</organism>
<dbReference type="STRING" id="204773.HEAR2274"/>